<reference evidence="2" key="1">
    <citation type="submission" date="2013-08" db="EMBL/GenBank/DDBJ databases">
        <authorList>
            <person name="Mendez C."/>
            <person name="Richter M."/>
            <person name="Ferrer M."/>
            <person name="Sanchez J."/>
        </authorList>
    </citation>
    <scope>NUCLEOTIDE SEQUENCE</scope>
</reference>
<gene>
    <name evidence="2" type="ORF">B1A_05220</name>
</gene>
<proteinExistence type="predicted"/>
<evidence type="ECO:0000313" key="2">
    <source>
        <dbReference type="EMBL" id="EQD72895.1"/>
    </source>
</evidence>
<feature type="domain" description="DUF927" evidence="1">
    <location>
        <begin position="1"/>
        <end position="32"/>
    </location>
</feature>
<name>T1CTP5_9ZZZZ</name>
<evidence type="ECO:0000259" key="1">
    <source>
        <dbReference type="Pfam" id="PF06048"/>
    </source>
</evidence>
<dbReference type="AlphaFoldDB" id="T1CTP5"/>
<protein>
    <submittedName>
        <fullName evidence="2">Inner membrane protein</fullName>
    </submittedName>
</protein>
<dbReference type="EMBL" id="AUZX01003803">
    <property type="protein sequence ID" value="EQD72895.1"/>
    <property type="molecule type" value="Genomic_DNA"/>
</dbReference>
<accession>T1CTP5</accession>
<dbReference type="InterPro" id="IPR009270">
    <property type="entry name" value="DUF927"/>
</dbReference>
<sequence length="306" mass="33428">MDPMEAGDVAYMLANGQGKTRASRNGTARASASWRILFLSAGEIGIASLMATAGKKTNAGQEIRLADIAADAGAGMGCFEQIHGQPSPAAFALALKEAALKAHGAVGLQWLHHVVQDRANLVEVISNGVNDFVAEVAPNGSEGQVIRVARRFGLTAVAGELATHYQLTGWAEGEATQGVKRCFEAWLEGFGGTENREDRAILDHVKRFFESHGSARFENLEVDKGQRIINRAGFIRGNSRGNFEYLVLLEVFKNELCQGFDRKLVIQILKRNGWLEIGSDGRPNQKLSIRGFDKPRVYVFNDKIWS</sequence>
<dbReference type="Pfam" id="PF06048">
    <property type="entry name" value="DUF927"/>
    <property type="match status" value="1"/>
</dbReference>
<organism evidence="2">
    <name type="scientific">mine drainage metagenome</name>
    <dbReference type="NCBI Taxonomy" id="410659"/>
    <lineage>
        <taxon>unclassified sequences</taxon>
        <taxon>metagenomes</taxon>
        <taxon>ecological metagenomes</taxon>
    </lineage>
</organism>
<reference evidence="2" key="2">
    <citation type="journal article" date="2014" name="ISME J.">
        <title>Microbial stratification in low pH oxic and suboxic macroscopic growths along an acid mine drainage.</title>
        <authorList>
            <person name="Mendez-Garcia C."/>
            <person name="Mesa V."/>
            <person name="Sprenger R.R."/>
            <person name="Richter M."/>
            <person name="Diez M.S."/>
            <person name="Solano J."/>
            <person name="Bargiela R."/>
            <person name="Golyshina O.V."/>
            <person name="Manteca A."/>
            <person name="Ramos J.L."/>
            <person name="Gallego J.R."/>
            <person name="Llorente I."/>
            <person name="Martins Dos Santos V.A."/>
            <person name="Jensen O.N."/>
            <person name="Pelaez A.I."/>
            <person name="Sanchez J."/>
            <person name="Ferrer M."/>
        </authorList>
    </citation>
    <scope>NUCLEOTIDE SEQUENCE</scope>
</reference>
<comment type="caution">
    <text evidence="2">The sequence shown here is derived from an EMBL/GenBank/DDBJ whole genome shotgun (WGS) entry which is preliminary data.</text>
</comment>